<dbReference type="InterPro" id="IPR013525">
    <property type="entry name" value="ABC2_TM"/>
</dbReference>
<evidence type="ECO:0000256" key="3">
    <source>
        <dbReference type="ARBA" id="ARBA00022989"/>
    </source>
</evidence>
<comment type="caution">
    <text evidence="8">The sequence shown here is derived from an EMBL/GenBank/DDBJ whole genome shotgun (WGS) entry which is preliminary data.</text>
</comment>
<evidence type="ECO:0000256" key="5">
    <source>
        <dbReference type="SAM" id="Phobius"/>
    </source>
</evidence>
<dbReference type="Pfam" id="PF12698">
    <property type="entry name" value="ABC2_membrane_3"/>
    <property type="match status" value="1"/>
</dbReference>
<dbReference type="AlphaFoldDB" id="A0A9D4M6Y1"/>
<dbReference type="InterPro" id="IPR026082">
    <property type="entry name" value="ABCA"/>
</dbReference>
<reference evidence="8" key="1">
    <citation type="journal article" date="2019" name="bioRxiv">
        <title>The Genome of the Zebra Mussel, Dreissena polymorpha: A Resource for Invasive Species Research.</title>
        <authorList>
            <person name="McCartney M.A."/>
            <person name="Auch B."/>
            <person name="Kono T."/>
            <person name="Mallez S."/>
            <person name="Zhang Y."/>
            <person name="Obille A."/>
            <person name="Becker A."/>
            <person name="Abrahante J.E."/>
            <person name="Garbe J."/>
            <person name="Badalamenti J.P."/>
            <person name="Herman A."/>
            <person name="Mangelson H."/>
            <person name="Liachko I."/>
            <person name="Sullivan S."/>
            <person name="Sone E.D."/>
            <person name="Koren S."/>
            <person name="Silverstein K.A.T."/>
            <person name="Beckman K.B."/>
            <person name="Gohl D.M."/>
        </authorList>
    </citation>
    <scope>NUCLEOTIDE SEQUENCE</scope>
    <source>
        <strain evidence="8">Duluth1</strain>
        <tissue evidence="8">Whole animal</tissue>
    </source>
</reference>
<keyword evidence="9" id="KW-1185">Reference proteome</keyword>
<feature type="transmembrane region" description="Helical" evidence="5">
    <location>
        <begin position="26"/>
        <end position="45"/>
    </location>
</feature>
<dbReference type="OrthoDB" id="6512918at2759"/>
<dbReference type="PANTHER" id="PTHR19229:SF250">
    <property type="entry name" value="ABC TRANSPORTER DOMAIN-CONTAINING PROTEIN-RELATED"/>
    <property type="match status" value="1"/>
</dbReference>
<dbReference type="GO" id="GO:0016020">
    <property type="term" value="C:membrane"/>
    <property type="evidence" value="ECO:0007669"/>
    <property type="project" value="UniProtKB-SubCell"/>
</dbReference>
<dbReference type="GO" id="GO:0005319">
    <property type="term" value="F:lipid transporter activity"/>
    <property type="evidence" value="ECO:0007669"/>
    <property type="project" value="TreeGrafter"/>
</dbReference>
<dbReference type="Gene3D" id="3.40.50.300">
    <property type="entry name" value="P-loop containing nucleotide triphosphate hydrolases"/>
    <property type="match status" value="1"/>
</dbReference>
<dbReference type="SUPFAM" id="SSF52540">
    <property type="entry name" value="P-loop containing nucleoside triphosphate hydrolases"/>
    <property type="match status" value="1"/>
</dbReference>
<evidence type="ECO:0008006" key="10">
    <source>
        <dbReference type="Google" id="ProtNLM"/>
    </source>
</evidence>
<evidence type="ECO:0000313" key="9">
    <source>
        <dbReference type="Proteomes" id="UP000828390"/>
    </source>
</evidence>
<dbReference type="PANTHER" id="PTHR19229">
    <property type="entry name" value="ATP-BINDING CASSETTE TRANSPORTER SUBFAMILY A ABCA"/>
    <property type="match status" value="1"/>
</dbReference>
<proteinExistence type="predicted"/>
<keyword evidence="3 5" id="KW-1133">Transmembrane helix</keyword>
<organism evidence="8 9">
    <name type="scientific">Dreissena polymorpha</name>
    <name type="common">Zebra mussel</name>
    <name type="synonym">Mytilus polymorpha</name>
    <dbReference type="NCBI Taxonomy" id="45954"/>
    <lineage>
        <taxon>Eukaryota</taxon>
        <taxon>Metazoa</taxon>
        <taxon>Spiralia</taxon>
        <taxon>Lophotrochozoa</taxon>
        <taxon>Mollusca</taxon>
        <taxon>Bivalvia</taxon>
        <taxon>Autobranchia</taxon>
        <taxon>Heteroconchia</taxon>
        <taxon>Euheterodonta</taxon>
        <taxon>Imparidentia</taxon>
        <taxon>Neoheterodontei</taxon>
        <taxon>Myida</taxon>
        <taxon>Dreissenoidea</taxon>
        <taxon>Dreissenidae</taxon>
        <taxon>Dreissena</taxon>
    </lineage>
</organism>
<evidence type="ECO:0000256" key="2">
    <source>
        <dbReference type="ARBA" id="ARBA00022692"/>
    </source>
</evidence>
<feature type="transmembrane region" description="Helical" evidence="5">
    <location>
        <begin position="402"/>
        <end position="422"/>
    </location>
</feature>
<dbReference type="GO" id="GO:0016887">
    <property type="term" value="F:ATP hydrolysis activity"/>
    <property type="evidence" value="ECO:0007669"/>
    <property type="project" value="InterPro"/>
</dbReference>
<feature type="transmembrane region" description="Helical" evidence="5">
    <location>
        <begin position="372"/>
        <end position="390"/>
    </location>
</feature>
<dbReference type="InterPro" id="IPR003439">
    <property type="entry name" value="ABC_transporter-like_ATP-bd"/>
</dbReference>
<dbReference type="Pfam" id="PF00005">
    <property type="entry name" value="ABC_tran"/>
    <property type="match status" value="1"/>
</dbReference>
<feature type="transmembrane region" description="Helical" evidence="5">
    <location>
        <begin position="443"/>
        <end position="467"/>
    </location>
</feature>
<comment type="subcellular location">
    <subcellularLocation>
        <location evidence="1">Membrane</location>
        <topology evidence="1">Multi-pass membrane protein</topology>
    </subcellularLocation>
</comment>
<keyword evidence="2 5" id="KW-0812">Transmembrane</keyword>
<sequence length="640" mass="71857">MSRQGRHFLLLLWKNFLLQKRKVKTTVFEIGLPTFFALILIFIRLRVTGEMEEKNVWRECNGWKQLSSTLPKNLSFTPDNEVTRKVMHHVVSQQIGIIGTQGLSSEDEMVRFLMFENATVNNTRDYLAGVVFSNSFSGNGSSSPKNIVYKLRFSSSPRNSKEIWKFGLNPYRMNNNWQTDFVFPLFQQVGPRTPDKTCGGPPGYAPEGFLAVQNAVNMAIIKVAERGTSPNMTPYADMSLIRHPDPAYNADNFILVIQQQFPLIIMLSFVLVALNVVKDVVHEKERKLKESMKMMGLNNWLHWTAWFVKYLLFLCITVGVMTLLLCVGTAKGPVIGKTDPSVVFVYLIVYSVSTISFCFAVSVFFSKANSGAAAGGFLFFVTYIPYFFIQPRYATFTWGQKLVSSLVSNVAMAYGGQIIGMFEGTGEGVQWSNIRRGASIDDNFSLFNVIMMMLADAVLYGMITWYVEAVFPGEYGVPQKWYFPFTCSYWCGTHSDEFVLEDKGRSIGQVPEYFEADPEGKKAGISIRNLRKEFKNGGKKKVAVCGMTLDLYEGHITALLGHNGAGKTTTMSMLTGFIPTSSGTARVNGFDIRQDIANVRSSLGLCPQHDVLFDSLTVEEHLTFFARLKGYSLLRFGRGN</sequence>
<keyword evidence="4 5" id="KW-0472">Membrane</keyword>
<reference evidence="8" key="2">
    <citation type="submission" date="2020-11" db="EMBL/GenBank/DDBJ databases">
        <authorList>
            <person name="McCartney M.A."/>
            <person name="Auch B."/>
            <person name="Kono T."/>
            <person name="Mallez S."/>
            <person name="Becker A."/>
            <person name="Gohl D.M."/>
            <person name="Silverstein K.A.T."/>
            <person name="Koren S."/>
            <person name="Bechman K.B."/>
            <person name="Herman A."/>
            <person name="Abrahante J.E."/>
            <person name="Garbe J."/>
        </authorList>
    </citation>
    <scope>NUCLEOTIDE SEQUENCE</scope>
    <source>
        <strain evidence="8">Duluth1</strain>
        <tissue evidence="8">Whole animal</tissue>
    </source>
</reference>
<evidence type="ECO:0000313" key="8">
    <source>
        <dbReference type="EMBL" id="KAH3872032.1"/>
    </source>
</evidence>
<evidence type="ECO:0000256" key="1">
    <source>
        <dbReference type="ARBA" id="ARBA00004141"/>
    </source>
</evidence>
<dbReference type="EMBL" id="JAIWYP010000002">
    <property type="protein sequence ID" value="KAH3872032.1"/>
    <property type="molecule type" value="Genomic_DNA"/>
</dbReference>
<feature type="transmembrane region" description="Helical" evidence="5">
    <location>
        <begin position="261"/>
        <end position="281"/>
    </location>
</feature>
<dbReference type="GO" id="GO:0005524">
    <property type="term" value="F:ATP binding"/>
    <property type="evidence" value="ECO:0007669"/>
    <property type="project" value="InterPro"/>
</dbReference>
<name>A0A9D4M6Y1_DREPO</name>
<dbReference type="InterPro" id="IPR027417">
    <property type="entry name" value="P-loop_NTPase"/>
</dbReference>
<dbReference type="Proteomes" id="UP000828390">
    <property type="component" value="Unassembled WGS sequence"/>
</dbReference>
<protein>
    <recommendedName>
        <fullName evidence="10">ABC transporter domain-containing protein</fullName>
    </recommendedName>
</protein>
<evidence type="ECO:0000259" key="7">
    <source>
        <dbReference type="Pfam" id="PF12698"/>
    </source>
</evidence>
<feature type="transmembrane region" description="Helical" evidence="5">
    <location>
        <begin position="301"/>
        <end position="330"/>
    </location>
</feature>
<evidence type="ECO:0000256" key="4">
    <source>
        <dbReference type="ARBA" id="ARBA00023136"/>
    </source>
</evidence>
<gene>
    <name evidence="8" type="ORF">DPMN_035245</name>
</gene>
<accession>A0A9D4M6Y1</accession>
<feature type="transmembrane region" description="Helical" evidence="5">
    <location>
        <begin position="342"/>
        <end position="365"/>
    </location>
</feature>
<feature type="domain" description="ABC transporter" evidence="6">
    <location>
        <begin position="546"/>
        <end position="621"/>
    </location>
</feature>
<evidence type="ECO:0000259" key="6">
    <source>
        <dbReference type="Pfam" id="PF00005"/>
    </source>
</evidence>
<feature type="domain" description="ABC-2 type transporter transmembrane" evidence="7">
    <location>
        <begin position="258"/>
        <end position="466"/>
    </location>
</feature>
<dbReference type="GO" id="GO:0140359">
    <property type="term" value="F:ABC-type transporter activity"/>
    <property type="evidence" value="ECO:0007669"/>
    <property type="project" value="InterPro"/>
</dbReference>